<dbReference type="Pfam" id="PF01475">
    <property type="entry name" value="FUR"/>
    <property type="match status" value="1"/>
</dbReference>
<feature type="binding site" evidence="7">
    <location>
        <position position="92"/>
    </location>
    <ligand>
        <name>Zn(2+)</name>
        <dbReference type="ChEBI" id="CHEBI:29105"/>
    </ligand>
</feature>
<evidence type="ECO:0000256" key="2">
    <source>
        <dbReference type="ARBA" id="ARBA00022491"/>
    </source>
</evidence>
<name>A0A9D9IS71_9BACT</name>
<protein>
    <submittedName>
        <fullName evidence="8">Transcriptional repressor</fullName>
    </submittedName>
</protein>
<evidence type="ECO:0000256" key="7">
    <source>
        <dbReference type="PIRSR" id="PIRSR602481-1"/>
    </source>
</evidence>
<evidence type="ECO:0000256" key="3">
    <source>
        <dbReference type="ARBA" id="ARBA00022833"/>
    </source>
</evidence>
<dbReference type="Gene3D" id="1.10.10.10">
    <property type="entry name" value="Winged helix-like DNA-binding domain superfamily/Winged helix DNA-binding domain"/>
    <property type="match status" value="1"/>
</dbReference>
<dbReference type="AlphaFoldDB" id="A0A9D9IS71"/>
<organism evidence="8 9">
    <name type="scientific">Candidatus Limisoma faecipullorum</name>
    <dbReference type="NCBI Taxonomy" id="2840854"/>
    <lineage>
        <taxon>Bacteria</taxon>
        <taxon>Pseudomonadati</taxon>
        <taxon>Bacteroidota</taxon>
        <taxon>Bacteroidia</taxon>
        <taxon>Bacteroidales</taxon>
        <taxon>Candidatus Limisoma</taxon>
    </lineage>
</organism>
<dbReference type="PANTHER" id="PTHR33202:SF8">
    <property type="entry name" value="PEROXIDE-RESPONSIVE REPRESSOR PERR"/>
    <property type="match status" value="1"/>
</dbReference>
<dbReference type="Gene3D" id="3.30.1490.190">
    <property type="match status" value="1"/>
</dbReference>
<reference evidence="8" key="2">
    <citation type="journal article" date="2021" name="PeerJ">
        <title>Extensive microbial diversity within the chicken gut microbiome revealed by metagenomics and culture.</title>
        <authorList>
            <person name="Gilroy R."/>
            <person name="Ravi A."/>
            <person name="Getino M."/>
            <person name="Pursley I."/>
            <person name="Horton D.L."/>
            <person name="Alikhan N.F."/>
            <person name="Baker D."/>
            <person name="Gharbi K."/>
            <person name="Hall N."/>
            <person name="Watson M."/>
            <person name="Adriaenssens E.M."/>
            <person name="Foster-Nyarko E."/>
            <person name="Jarju S."/>
            <person name="Secka A."/>
            <person name="Antonio M."/>
            <person name="Oren A."/>
            <person name="Chaudhuri R.R."/>
            <person name="La Ragione R."/>
            <person name="Hildebrand F."/>
            <person name="Pallen M.J."/>
        </authorList>
    </citation>
    <scope>NUCLEOTIDE SEQUENCE</scope>
    <source>
        <strain evidence="8">6919</strain>
    </source>
</reference>
<evidence type="ECO:0000313" key="9">
    <source>
        <dbReference type="Proteomes" id="UP000823598"/>
    </source>
</evidence>
<sequence length="136" mass="15705">MTREAIDRLVSHNIRPSAQRISIMGYLLTHRTHPTVDAIYNDLVKNMPTLSKTTIYNTLKLLEEHDAIIELTIDKKTAHYDGMTEPHSHFMCKSCGKIIDMPLQKVDQDQTSHDFIIDEAEVYYKGYCCDCMAKRN</sequence>
<proteinExistence type="inferred from homology"/>
<feature type="binding site" evidence="7">
    <location>
        <position position="95"/>
    </location>
    <ligand>
        <name>Zn(2+)</name>
        <dbReference type="ChEBI" id="CHEBI:29105"/>
    </ligand>
</feature>
<dbReference type="EMBL" id="JADIMC010000077">
    <property type="protein sequence ID" value="MBO8476683.1"/>
    <property type="molecule type" value="Genomic_DNA"/>
</dbReference>
<dbReference type="CDD" id="cd07153">
    <property type="entry name" value="Fur_like"/>
    <property type="match status" value="1"/>
</dbReference>
<dbReference type="GO" id="GO:0045892">
    <property type="term" value="P:negative regulation of DNA-templated transcription"/>
    <property type="evidence" value="ECO:0007669"/>
    <property type="project" value="TreeGrafter"/>
</dbReference>
<dbReference type="GO" id="GO:0008270">
    <property type="term" value="F:zinc ion binding"/>
    <property type="evidence" value="ECO:0007669"/>
    <property type="project" value="TreeGrafter"/>
</dbReference>
<dbReference type="InterPro" id="IPR043135">
    <property type="entry name" value="Fur_C"/>
</dbReference>
<gene>
    <name evidence="8" type="ORF">IAB88_06795</name>
</gene>
<keyword evidence="5" id="KW-0238">DNA-binding</keyword>
<feature type="binding site" evidence="7">
    <location>
        <position position="131"/>
    </location>
    <ligand>
        <name>Zn(2+)</name>
        <dbReference type="ChEBI" id="CHEBI:29105"/>
    </ligand>
</feature>
<dbReference type="InterPro" id="IPR036390">
    <property type="entry name" value="WH_DNA-bd_sf"/>
</dbReference>
<dbReference type="SUPFAM" id="SSF46785">
    <property type="entry name" value="Winged helix' DNA-binding domain"/>
    <property type="match status" value="1"/>
</dbReference>
<keyword evidence="2" id="KW-0678">Repressor</keyword>
<dbReference type="GO" id="GO:0003700">
    <property type="term" value="F:DNA-binding transcription factor activity"/>
    <property type="evidence" value="ECO:0007669"/>
    <property type="project" value="InterPro"/>
</dbReference>
<keyword evidence="3 7" id="KW-0862">Zinc</keyword>
<accession>A0A9D9IS71</accession>
<comment type="caution">
    <text evidence="8">The sequence shown here is derived from an EMBL/GenBank/DDBJ whole genome shotgun (WGS) entry which is preliminary data.</text>
</comment>
<dbReference type="PANTHER" id="PTHR33202">
    <property type="entry name" value="ZINC UPTAKE REGULATION PROTEIN"/>
    <property type="match status" value="1"/>
</dbReference>
<dbReference type="InterPro" id="IPR002481">
    <property type="entry name" value="FUR"/>
</dbReference>
<dbReference type="Proteomes" id="UP000823598">
    <property type="component" value="Unassembled WGS sequence"/>
</dbReference>
<keyword evidence="4" id="KW-0805">Transcription regulation</keyword>
<dbReference type="InterPro" id="IPR036388">
    <property type="entry name" value="WH-like_DNA-bd_sf"/>
</dbReference>
<evidence type="ECO:0000256" key="6">
    <source>
        <dbReference type="ARBA" id="ARBA00023163"/>
    </source>
</evidence>
<reference evidence="8" key="1">
    <citation type="submission" date="2020-10" db="EMBL/GenBank/DDBJ databases">
        <authorList>
            <person name="Gilroy R."/>
        </authorList>
    </citation>
    <scope>NUCLEOTIDE SEQUENCE</scope>
    <source>
        <strain evidence="8">6919</strain>
    </source>
</reference>
<evidence type="ECO:0000256" key="1">
    <source>
        <dbReference type="ARBA" id="ARBA00007957"/>
    </source>
</evidence>
<dbReference type="GO" id="GO:1900376">
    <property type="term" value="P:regulation of secondary metabolite biosynthetic process"/>
    <property type="evidence" value="ECO:0007669"/>
    <property type="project" value="TreeGrafter"/>
</dbReference>
<keyword evidence="6" id="KW-0804">Transcription</keyword>
<feature type="binding site" evidence="7">
    <location>
        <position position="128"/>
    </location>
    <ligand>
        <name>Zn(2+)</name>
        <dbReference type="ChEBI" id="CHEBI:29105"/>
    </ligand>
</feature>
<comment type="similarity">
    <text evidence="1">Belongs to the Fur family.</text>
</comment>
<keyword evidence="7" id="KW-0479">Metal-binding</keyword>
<dbReference type="GO" id="GO:0000976">
    <property type="term" value="F:transcription cis-regulatory region binding"/>
    <property type="evidence" value="ECO:0007669"/>
    <property type="project" value="TreeGrafter"/>
</dbReference>
<evidence type="ECO:0000313" key="8">
    <source>
        <dbReference type="EMBL" id="MBO8476683.1"/>
    </source>
</evidence>
<comment type="cofactor">
    <cofactor evidence="7">
        <name>Zn(2+)</name>
        <dbReference type="ChEBI" id="CHEBI:29105"/>
    </cofactor>
    <text evidence="7">Binds 1 zinc ion per subunit.</text>
</comment>
<evidence type="ECO:0000256" key="5">
    <source>
        <dbReference type="ARBA" id="ARBA00023125"/>
    </source>
</evidence>
<evidence type="ECO:0000256" key="4">
    <source>
        <dbReference type="ARBA" id="ARBA00023015"/>
    </source>
</evidence>